<sequence length="68" mass="7528">MGAQGRRIGYFEEAHGGTIPLDEIGNLAPSCCRSMRPVGPTPPAARSRSSRWPRRAWRPRRAALVDVQ</sequence>
<dbReference type="Pfam" id="PF00158">
    <property type="entry name" value="Sigma54_activat"/>
    <property type="match status" value="1"/>
</dbReference>
<dbReference type="GO" id="GO:0005524">
    <property type="term" value="F:ATP binding"/>
    <property type="evidence" value="ECO:0007669"/>
    <property type="project" value="InterPro"/>
</dbReference>
<dbReference type="Proteomes" id="UP000063236">
    <property type="component" value="Unassembled WGS sequence"/>
</dbReference>
<evidence type="ECO:0000313" key="2">
    <source>
        <dbReference type="EMBL" id="KWF51838.1"/>
    </source>
</evidence>
<proteinExistence type="predicted"/>
<dbReference type="InterPro" id="IPR027417">
    <property type="entry name" value="P-loop_NTPase"/>
</dbReference>
<gene>
    <name evidence="2" type="ORF">WL88_18265</name>
</gene>
<dbReference type="KEGG" id="bdf:WI26_18735"/>
<comment type="caution">
    <text evidence="2">The sequence shown here is derived from an EMBL/GenBank/DDBJ whole genome shotgun (WGS) entry which is preliminary data.</text>
</comment>
<dbReference type="Gene3D" id="3.40.50.300">
    <property type="entry name" value="P-loop containing nucleotide triphosphate hydrolases"/>
    <property type="match status" value="1"/>
</dbReference>
<accession>A0AAW3PEP1</accession>
<feature type="domain" description="Sigma-54 factor interaction" evidence="1">
    <location>
        <begin position="2"/>
        <end position="30"/>
    </location>
</feature>
<dbReference type="GO" id="GO:0006355">
    <property type="term" value="P:regulation of DNA-templated transcription"/>
    <property type="evidence" value="ECO:0007669"/>
    <property type="project" value="InterPro"/>
</dbReference>
<reference evidence="2 3" key="1">
    <citation type="submission" date="2015-11" db="EMBL/GenBank/DDBJ databases">
        <title>Expanding the genomic diversity of Burkholderia species for the development of highly accurate diagnostics.</title>
        <authorList>
            <person name="Sahl J."/>
            <person name="Keim P."/>
            <person name="Wagner D."/>
        </authorList>
    </citation>
    <scope>NUCLEOTIDE SEQUENCE [LARGE SCALE GENOMIC DNA]</scope>
    <source>
        <strain evidence="2 3">MSMB378WGS</strain>
    </source>
</reference>
<name>A0AAW3PEP1_9BURK</name>
<organism evidence="2 3">
    <name type="scientific">Burkholderia diffusa</name>
    <dbReference type="NCBI Taxonomy" id="488732"/>
    <lineage>
        <taxon>Bacteria</taxon>
        <taxon>Pseudomonadati</taxon>
        <taxon>Pseudomonadota</taxon>
        <taxon>Betaproteobacteria</taxon>
        <taxon>Burkholderiales</taxon>
        <taxon>Burkholderiaceae</taxon>
        <taxon>Burkholderia</taxon>
        <taxon>Burkholderia cepacia complex</taxon>
    </lineage>
</organism>
<evidence type="ECO:0000259" key="1">
    <source>
        <dbReference type="Pfam" id="PF00158"/>
    </source>
</evidence>
<dbReference type="AlphaFoldDB" id="A0AAW3PEP1"/>
<dbReference type="EMBL" id="LPJV01000036">
    <property type="protein sequence ID" value="KWF51838.1"/>
    <property type="molecule type" value="Genomic_DNA"/>
</dbReference>
<protein>
    <recommendedName>
        <fullName evidence="1">Sigma-54 factor interaction domain-containing protein</fullName>
    </recommendedName>
</protein>
<evidence type="ECO:0000313" key="3">
    <source>
        <dbReference type="Proteomes" id="UP000063236"/>
    </source>
</evidence>
<dbReference type="InterPro" id="IPR002078">
    <property type="entry name" value="Sigma_54_int"/>
</dbReference>